<dbReference type="Proteomes" id="UP000193926">
    <property type="component" value="Unassembled WGS sequence"/>
</dbReference>
<dbReference type="EMBL" id="JFKC01000030">
    <property type="protein sequence ID" value="OSQ44557.1"/>
    <property type="molecule type" value="Genomic_DNA"/>
</dbReference>
<sequence length="71" mass="7594">MDILIWSGAAVSFAGLCGLVYCILRVNKARKAGLSDEELREQVKAVMPINLGSLFVSVLGLMLVILGIFLG</sequence>
<organism evidence="2 3">
    <name type="scientific">Marivita geojedonensis</name>
    <dbReference type="NCBI Taxonomy" id="1123756"/>
    <lineage>
        <taxon>Bacteria</taxon>
        <taxon>Pseudomonadati</taxon>
        <taxon>Pseudomonadota</taxon>
        <taxon>Alphaproteobacteria</taxon>
        <taxon>Rhodobacterales</taxon>
        <taxon>Roseobacteraceae</taxon>
        <taxon>Marivita</taxon>
    </lineage>
</organism>
<dbReference type="AlphaFoldDB" id="A0A1X4ND12"/>
<keyword evidence="1" id="KW-0472">Membrane</keyword>
<feature type="transmembrane region" description="Helical" evidence="1">
    <location>
        <begin position="45"/>
        <end position="70"/>
    </location>
</feature>
<keyword evidence="3" id="KW-1185">Reference proteome</keyword>
<proteinExistence type="predicted"/>
<keyword evidence="1" id="KW-1133">Transmembrane helix</keyword>
<dbReference type="STRING" id="1123756.MGEO_18885"/>
<gene>
    <name evidence="2" type="ORF">MGEO_18885</name>
</gene>
<reference evidence="2 3" key="1">
    <citation type="submission" date="2014-03" db="EMBL/GenBank/DDBJ databases">
        <title>The draft genome sequence of Marivita geojedonensis KCTC 23882.</title>
        <authorList>
            <person name="Lai Q."/>
            <person name="Shao Z."/>
        </authorList>
    </citation>
    <scope>NUCLEOTIDE SEQUENCE [LARGE SCALE GENOMIC DNA]</scope>
    <source>
        <strain evidence="2 3">DPG-138</strain>
    </source>
</reference>
<evidence type="ECO:0000256" key="1">
    <source>
        <dbReference type="SAM" id="Phobius"/>
    </source>
</evidence>
<feature type="transmembrane region" description="Helical" evidence="1">
    <location>
        <begin position="6"/>
        <end position="24"/>
    </location>
</feature>
<evidence type="ECO:0000313" key="3">
    <source>
        <dbReference type="Proteomes" id="UP000193926"/>
    </source>
</evidence>
<evidence type="ECO:0000313" key="2">
    <source>
        <dbReference type="EMBL" id="OSQ44557.1"/>
    </source>
</evidence>
<name>A0A1X4ND12_9RHOB</name>
<dbReference type="RefSeq" id="WP_085641313.1">
    <property type="nucleotide sequence ID" value="NZ_JFKC01000030.1"/>
</dbReference>
<keyword evidence="1" id="KW-0812">Transmembrane</keyword>
<protein>
    <submittedName>
        <fullName evidence="2">Uncharacterized protein</fullName>
    </submittedName>
</protein>
<dbReference type="OrthoDB" id="7875737at2"/>
<accession>A0A1X4ND12</accession>
<comment type="caution">
    <text evidence="2">The sequence shown here is derived from an EMBL/GenBank/DDBJ whole genome shotgun (WGS) entry which is preliminary data.</text>
</comment>